<dbReference type="RefSeq" id="WP_091907333.1">
    <property type="nucleotide sequence ID" value="NZ_FNLO01000004.1"/>
</dbReference>
<dbReference type="GO" id="GO:0004659">
    <property type="term" value="F:prenyltransferase activity"/>
    <property type="evidence" value="ECO:0007669"/>
    <property type="project" value="InterPro"/>
</dbReference>
<evidence type="ECO:0000256" key="7">
    <source>
        <dbReference type="RuleBase" id="RU004466"/>
    </source>
</evidence>
<comment type="cofactor">
    <cofactor evidence="1">
        <name>Mg(2+)</name>
        <dbReference type="ChEBI" id="CHEBI:18420"/>
    </cofactor>
</comment>
<dbReference type="GO" id="GO:0046872">
    <property type="term" value="F:metal ion binding"/>
    <property type="evidence" value="ECO:0007669"/>
    <property type="project" value="UniProtKB-KW"/>
</dbReference>
<dbReference type="FunFam" id="1.10.600.10:FF:000001">
    <property type="entry name" value="Geranylgeranyl diphosphate synthase"/>
    <property type="match status" value="1"/>
</dbReference>
<evidence type="ECO:0000256" key="2">
    <source>
        <dbReference type="ARBA" id="ARBA00006706"/>
    </source>
</evidence>
<sequence>MPLTSPPKSIDPNSRDLPALKQACERRLSELLPQSDERDLVGLAMRDCSLAPGKRLRPLLLMVAAHDLGCTLPAVCDLACALEMVHSASLILDDMPCMDNAALRRGRPTTHRRFGEDVAILASVALLSHAFRIVASLDGVAAEDRATLSGELAAAIGTQGLVKGQYQDLRDGAAPRSAETIAQTNALKTSMLFGAAMEMAGIVAQADARTRGCLRAFADELGQAFQLYDDLKDGAGNDSAVTGKDVGLDAGKSTLVALLGVEGVRQRASLHVCRADALLADAYAERDGMRRFMHTLFPASGLTDASRAVKSSRGRRATGAPAGTTRVAAA</sequence>
<evidence type="ECO:0000256" key="5">
    <source>
        <dbReference type="ARBA" id="ARBA00022842"/>
    </source>
</evidence>
<comment type="similarity">
    <text evidence="2 7">Belongs to the FPP/GGPP synthase family.</text>
</comment>
<proteinExistence type="inferred from homology"/>
<reference evidence="10" key="1">
    <citation type="submission" date="2016-09" db="EMBL/GenBank/DDBJ databases">
        <authorList>
            <person name="Varghese N."/>
            <person name="Submissions S."/>
        </authorList>
    </citation>
    <scope>NUCLEOTIDE SEQUENCE [LARGE SCALE GENOMIC DNA]</scope>
    <source>
        <strain evidence="10">JS23</strain>
    </source>
</reference>
<keyword evidence="6" id="KW-0414">Isoprene biosynthesis</keyword>
<dbReference type="Proteomes" id="UP000243719">
    <property type="component" value="Unassembled WGS sequence"/>
</dbReference>
<keyword evidence="10" id="KW-1185">Reference proteome</keyword>
<dbReference type="AlphaFoldDB" id="A0A1H2PNS5"/>
<dbReference type="CDD" id="cd00685">
    <property type="entry name" value="Trans_IPPS_HT"/>
    <property type="match status" value="1"/>
</dbReference>
<dbReference type="Gene3D" id="1.10.600.10">
    <property type="entry name" value="Farnesyl Diphosphate Synthase"/>
    <property type="match status" value="1"/>
</dbReference>
<keyword evidence="4" id="KW-0479">Metal-binding</keyword>
<dbReference type="PANTHER" id="PTHR43281:SF1">
    <property type="entry name" value="FARNESYL DIPHOSPHATE SYNTHASE"/>
    <property type="match status" value="1"/>
</dbReference>
<dbReference type="InterPro" id="IPR008949">
    <property type="entry name" value="Isoprenoid_synthase_dom_sf"/>
</dbReference>
<dbReference type="PROSITE" id="PS00723">
    <property type="entry name" value="POLYPRENYL_SYNTHASE_1"/>
    <property type="match status" value="1"/>
</dbReference>
<dbReference type="SUPFAM" id="SSF48576">
    <property type="entry name" value="Terpenoid synthases"/>
    <property type="match status" value="1"/>
</dbReference>
<keyword evidence="5" id="KW-0460">Magnesium</keyword>
<dbReference type="Pfam" id="PF00348">
    <property type="entry name" value="polyprenyl_synt"/>
    <property type="match status" value="1"/>
</dbReference>
<dbReference type="GO" id="GO:0016114">
    <property type="term" value="P:terpenoid biosynthetic process"/>
    <property type="evidence" value="ECO:0007669"/>
    <property type="project" value="UniProtKB-ARBA"/>
</dbReference>
<dbReference type="EMBL" id="FNLO01000004">
    <property type="protein sequence ID" value="SDV48312.1"/>
    <property type="molecule type" value="Genomic_DNA"/>
</dbReference>
<evidence type="ECO:0000256" key="4">
    <source>
        <dbReference type="ARBA" id="ARBA00022723"/>
    </source>
</evidence>
<dbReference type="PANTHER" id="PTHR43281">
    <property type="entry name" value="FARNESYL DIPHOSPHATE SYNTHASE"/>
    <property type="match status" value="1"/>
</dbReference>
<keyword evidence="3 7" id="KW-0808">Transferase</keyword>
<protein>
    <submittedName>
        <fullName evidence="9">Geranylgeranyl diphosphate synthase, type II</fullName>
    </submittedName>
</protein>
<evidence type="ECO:0000256" key="1">
    <source>
        <dbReference type="ARBA" id="ARBA00001946"/>
    </source>
</evidence>
<evidence type="ECO:0000313" key="10">
    <source>
        <dbReference type="Proteomes" id="UP000243719"/>
    </source>
</evidence>
<gene>
    <name evidence="9" type="ORF">SAMN05216551_104349</name>
</gene>
<organism evidence="9 10">
    <name type="scientific">Chitinasiproducens palmae</name>
    <dbReference type="NCBI Taxonomy" id="1770053"/>
    <lineage>
        <taxon>Bacteria</taxon>
        <taxon>Pseudomonadati</taxon>
        <taxon>Pseudomonadota</taxon>
        <taxon>Betaproteobacteria</taxon>
        <taxon>Burkholderiales</taxon>
        <taxon>Burkholderiaceae</taxon>
        <taxon>Chitinasiproducens</taxon>
    </lineage>
</organism>
<dbReference type="SFLD" id="SFLDS00005">
    <property type="entry name" value="Isoprenoid_Synthase_Type_I"/>
    <property type="match status" value="1"/>
</dbReference>
<evidence type="ECO:0000256" key="3">
    <source>
        <dbReference type="ARBA" id="ARBA00022679"/>
    </source>
</evidence>
<name>A0A1H2PNS5_9BURK</name>
<evidence type="ECO:0000256" key="8">
    <source>
        <dbReference type="SAM" id="MobiDB-lite"/>
    </source>
</evidence>
<dbReference type="STRING" id="1770053.SAMN05216551_104349"/>
<dbReference type="InterPro" id="IPR000092">
    <property type="entry name" value="Polyprenyl_synt"/>
</dbReference>
<accession>A0A1H2PNS5</accession>
<dbReference type="OrthoDB" id="9805316at2"/>
<evidence type="ECO:0000256" key="6">
    <source>
        <dbReference type="ARBA" id="ARBA00023229"/>
    </source>
</evidence>
<feature type="region of interest" description="Disordered" evidence="8">
    <location>
        <begin position="308"/>
        <end position="330"/>
    </location>
</feature>
<evidence type="ECO:0000313" key="9">
    <source>
        <dbReference type="EMBL" id="SDV48312.1"/>
    </source>
</evidence>
<dbReference type="PROSITE" id="PS00444">
    <property type="entry name" value="POLYPRENYL_SYNTHASE_2"/>
    <property type="match status" value="1"/>
</dbReference>
<dbReference type="InterPro" id="IPR033749">
    <property type="entry name" value="Polyprenyl_synt_CS"/>
</dbReference>